<dbReference type="GO" id="GO:0000225">
    <property type="term" value="F:N-acetylglucosaminylphosphatidylinositol deacetylase activity"/>
    <property type="evidence" value="ECO:0007669"/>
    <property type="project" value="UniProtKB-EC"/>
</dbReference>
<dbReference type="AlphaFoldDB" id="A0A1E1XGX3"/>
<dbReference type="EMBL" id="GFAC01000666">
    <property type="protein sequence ID" value="JAT98522.1"/>
    <property type="molecule type" value="mRNA"/>
</dbReference>
<dbReference type="InterPro" id="IPR024078">
    <property type="entry name" value="LmbE-like_dom_sf"/>
</dbReference>
<name>A0A1E1XGX3_9ACAR</name>
<dbReference type="GO" id="GO:0016020">
    <property type="term" value="C:membrane"/>
    <property type="evidence" value="ECO:0007669"/>
    <property type="project" value="GOC"/>
</dbReference>
<evidence type="ECO:0000256" key="1">
    <source>
        <dbReference type="ARBA" id="ARBA00006066"/>
    </source>
</evidence>
<comment type="similarity">
    <text evidence="1">Belongs to the PIGL family.</text>
</comment>
<evidence type="ECO:0000256" key="2">
    <source>
        <dbReference type="ARBA" id="ARBA00012176"/>
    </source>
</evidence>
<dbReference type="UniPathway" id="UPA00196"/>
<dbReference type="PANTHER" id="PTHR12993">
    <property type="entry name" value="N-ACETYLGLUCOSAMINYL-PHOSPHATIDYLINOSITOL DE-N-ACETYLASE-RELATED"/>
    <property type="match status" value="1"/>
</dbReference>
<dbReference type="SUPFAM" id="SSF102588">
    <property type="entry name" value="LmbE-like"/>
    <property type="match status" value="1"/>
</dbReference>
<sequence>LSLVLTHPNDESMFLTPLLEHLRQSPYVAQHELQIRLLTLSRGDYTGKGDKRAHELQEVCHKYNMQCTVLDVPETQDGPNFWDQDKVASHIQRFVEEGRSQVLITFDQYGGDSHPNHISTFHAVTSAKNRLPGVKVWSLHSYGMLSKYFPLLAILRSMFNAPSVIVFSPFEVTRNMAIHGSQNKWYTTLLAFVSSYSYTNSFTTI</sequence>
<feature type="non-terminal residue" evidence="3">
    <location>
        <position position="1"/>
    </location>
</feature>
<dbReference type="Pfam" id="PF02585">
    <property type="entry name" value="PIG-L"/>
    <property type="match status" value="1"/>
</dbReference>
<protein>
    <recommendedName>
        <fullName evidence="2">N-acetylglucosaminylphosphatidylinositol deacetylase</fullName>
        <ecNumber evidence="2">3.5.1.89</ecNumber>
    </recommendedName>
</protein>
<organism evidence="3">
    <name type="scientific">Amblyomma aureolatum</name>
    <dbReference type="NCBI Taxonomy" id="187763"/>
    <lineage>
        <taxon>Eukaryota</taxon>
        <taxon>Metazoa</taxon>
        <taxon>Ecdysozoa</taxon>
        <taxon>Arthropoda</taxon>
        <taxon>Chelicerata</taxon>
        <taxon>Arachnida</taxon>
        <taxon>Acari</taxon>
        <taxon>Parasitiformes</taxon>
        <taxon>Ixodida</taxon>
        <taxon>Ixodoidea</taxon>
        <taxon>Ixodidae</taxon>
        <taxon>Amblyomminae</taxon>
        <taxon>Amblyomma</taxon>
    </lineage>
</organism>
<proteinExistence type="evidence at transcript level"/>
<accession>A0A1E1XGX3</accession>
<dbReference type="EC" id="3.5.1.89" evidence="2"/>
<evidence type="ECO:0000313" key="3">
    <source>
        <dbReference type="EMBL" id="JAT98522.1"/>
    </source>
</evidence>
<dbReference type="PANTHER" id="PTHR12993:SF11">
    <property type="entry name" value="N-ACETYLGLUCOSAMINYL-PHOSPHATIDYLINOSITOL DE-N-ACETYLASE"/>
    <property type="match status" value="1"/>
</dbReference>
<dbReference type="GO" id="GO:0006506">
    <property type="term" value="P:GPI anchor biosynthetic process"/>
    <property type="evidence" value="ECO:0007669"/>
    <property type="project" value="UniProtKB-UniPathway"/>
</dbReference>
<dbReference type="Gene3D" id="3.40.50.10320">
    <property type="entry name" value="LmbE-like"/>
    <property type="match status" value="1"/>
</dbReference>
<dbReference type="InterPro" id="IPR003737">
    <property type="entry name" value="GlcNAc_PI_deacetylase-related"/>
</dbReference>
<reference evidence="3" key="1">
    <citation type="journal article" date="2017" name="Front. Cell. Infect. Microbiol.">
        <title>The Distinct Transcriptional Response of the Midgut of Amblyomma sculptum and Amblyomma aureolatum Ticks to Rickettsia rickettsii Correlates to Their Differences in Susceptibility to Infection.</title>
        <authorList>
            <person name="Martins L.A."/>
            <person name="Galletti M.F.B.M."/>
            <person name="Ribeiro J.M."/>
            <person name="Fujita A."/>
            <person name="Costa F.B."/>
            <person name="Labruna M.B."/>
            <person name="Daffre S."/>
            <person name="Fogaca A.C."/>
        </authorList>
    </citation>
    <scope>NUCLEOTIDE SEQUENCE</scope>
</reference>
<dbReference type="GO" id="GO:0005783">
    <property type="term" value="C:endoplasmic reticulum"/>
    <property type="evidence" value="ECO:0007669"/>
    <property type="project" value="TreeGrafter"/>
</dbReference>